<reference evidence="2" key="1">
    <citation type="journal article" date="2022" name="Front. Genet.">
        <title>Chromosome-Scale Assembly of the Dendrobium nobile Genome Provides Insights Into the Molecular Mechanism of the Biosynthesis of the Medicinal Active Ingredient of Dendrobium.</title>
        <authorList>
            <person name="Xu Q."/>
            <person name="Niu S.-C."/>
            <person name="Li K.-L."/>
            <person name="Zheng P.-J."/>
            <person name="Zhang X.-J."/>
            <person name="Jia Y."/>
            <person name="Liu Y."/>
            <person name="Niu Y.-X."/>
            <person name="Yu L.-H."/>
            <person name="Chen D.-F."/>
            <person name="Zhang G.-Q."/>
        </authorList>
    </citation>
    <scope>NUCLEOTIDE SEQUENCE</scope>
    <source>
        <tissue evidence="2">Leaf</tissue>
    </source>
</reference>
<proteinExistence type="predicted"/>
<feature type="compositionally biased region" description="Basic and acidic residues" evidence="1">
    <location>
        <begin position="75"/>
        <end position="88"/>
    </location>
</feature>
<dbReference type="AlphaFoldDB" id="A0A8T3BU53"/>
<accession>A0A8T3BU53</accession>
<evidence type="ECO:0000256" key="1">
    <source>
        <dbReference type="SAM" id="MobiDB-lite"/>
    </source>
</evidence>
<protein>
    <submittedName>
        <fullName evidence="2">Uncharacterized protein</fullName>
    </submittedName>
</protein>
<dbReference type="Proteomes" id="UP000829196">
    <property type="component" value="Unassembled WGS sequence"/>
</dbReference>
<dbReference type="EMBL" id="JAGYWB010000005">
    <property type="protein sequence ID" value="KAI0522447.1"/>
    <property type="molecule type" value="Genomic_DNA"/>
</dbReference>
<dbReference type="SMR" id="A0A8T3BU53"/>
<name>A0A8T3BU53_DENNO</name>
<evidence type="ECO:0000313" key="3">
    <source>
        <dbReference type="Proteomes" id="UP000829196"/>
    </source>
</evidence>
<sequence>MRTKAPISGFHTRKLSLHTRTPAPYIRFLLLPDLSASTTRADRNPFSLPHDPEAKSFFASDLTQASSPPPVEPDPDLREREREREKKLSYLAKSPNPLYPISSCRCSVRSSPKIRPNFLRSPYPTPPSPSPKPCPISGLAQTSSLSDFPIRRALADRSFDSFIVD</sequence>
<evidence type="ECO:0000313" key="2">
    <source>
        <dbReference type="EMBL" id="KAI0522447.1"/>
    </source>
</evidence>
<organism evidence="2 3">
    <name type="scientific">Dendrobium nobile</name>
    <name type="common">Orchid</name>
    <dbReference type="NCBI Taxonomy" id="94219"/>
    <lineage>
        <taxon>Eukaryota</taxon>
        <taxon>Viridiplantae</taxon>
        <taxon>Streptophyta</taxon>
        <taxon>Embryophyta</taxon>
        <taxon>Tracheophyta</taxon>
        <taxon>Spermatophyta</taxon>
        <taxon>Magnoliopsida</taxon>
        <taxon>Liliopsida</taxon>
        <taxon>Asparagales</taxon>
        <taxon>Orchidaceae</taxon>
        <taxon>Epidendroideae</taxon>
        <taxon>Malaxideae</taxon>
        <taxon>Dendrobiinae</taxon>
        <taxon>Dendrobium</taxon>
    </lineage>
</organism>
<gene>
    <name evidence="2" type="ORF">KFK09_004826</name>
</gene>
<comment type="caution">
    <text evidence="2">The sequence shown here is derived from an EMBL/GenBank/DDBJ whole genome shotgun (WGS) entry which is preliminary data.</text>
</comment>
<keyword evidence="3" id="KW-1185">Reference proteome</keyword>
<feature type="region of interest" description="Disordered" evidence="1">
    <location>
        <begin position="39"/>
        <end position="141"/>
    </location>
</feature>
<feature type="compositionally biased region" description="Pro residues" evidence="1">
    <location>
        <begin position="123"/>
        <end position="134"/>
    </location>
</feature>